<dbReference type="PANTHER" id="PTHR21240:SF28">
    <property type="entry name" value="ISO-OROTATE DECARBOXYLASE (EUROFUNG)"/>
    <property type="match status" value="1"/>
</dbReference>
<organism evidence="3 4">
    <name type="scientific">Fusibacter paucivorans</name>
    <dbReference type="NCBI Taxonomy" id="76009"/>
    <lineage>
        <taxon>Bacteria</taxon>
        <taxon>Bacillati</taxon>
        <taxon>Bacillota</taxon>
        <taxon>Clostridia</taxon>
        <taxon>Eubacteriales</taxon>
        <taxon>Eubacteriales Family XII. Incertae Sedis</taxon>
        <taxon>Fusibacter</taxon>
    </lineage>
</organism>
<sequence length="570" mass="65915">MGKEQKNFKKWDTHHHINPPFYEAYAKKNGYGNVYGLPHPKWSPDLMLHWMDEANIERAVMSISTPGIHFGNDAESREMSRKCNHYMADLIKKYPNRLGAFATLPLPDTDGAVKELRYALDTLKLDGIGLLSNFNHHYFGDVRFEPVWQEANDRKAIVYVHPTRPKESIPQQLLNYTYYLKMDTAKTIISFMKSGYHLKYPHIKFVLSHGGGVLPKVMKSALQALKKEDPSIEESFEVWRKQLFADTALVSYPDVMLPEIINFFGANHVIFGTDLCWGADKYKYFIQQFSETDISMEMFEKIYLKNVNALFRGENVPYIPTKVKLHATAHEPSVTNYHLHIHPKNIIALAAKKYNGEIKMDHLNTEIKPAHANAMISFDIPEVWKLSRSERREILMQYNLNISKMKQESAINVKVLAAIDLEDPEHSINEITHCLNVLKMDGICLYVSVTGKSYHDMFDDRLLMKLAQIDVPVVIHPKASDAFPVLELAYYETLAYILCLIYSDKLAHLKQVNYIPTHTDDLLEFLGRAVNSMHYVNPKTDKPRIGKIIWELLIMKREVVYEYLKELDVY</sequence>
<evidence type="ECO:0000256" key="1">
    <source>
        <dbReference type="ARBA" id="ARBA00023239"/>
    </source>
</evidence>
<dbReference type="InterPro" id="IPR006680">
    <property type="entry name" value="Amidohydro-rel"/>
</dbReference>
<protein>
    <submittedName>
        <fullName evidence="3">Amidohydrolase</fullName>
    </submittedName>
</protein>
<keyword evidence="4" id="KW-1185">Reference proteome</keyword>
<gene>
    <name evidence="3" type="ORF">KHM83_18755</name>
</gene>
<accession>A0ABS5PU69</accession>
<evidence type="ECO:0000313" key="4">
    <source>
        <dbReference type="Proteomes" id="UP000746471"/>
    </source>
</evidence>
<proteinExistence type="predicted"/>
<dbReference type="InterPro" id="IPR032466">
    <property type="entry name" value="Metal_Hydrolase"/>
</dbReference>
<evidence type="ECO:0000259" key="2">
    <source>
        <dbReference type="Pfam" id="PF04909"/>
    </source>
</evidence>
<comment type="caution">
    <text evidence="3">The sequence shown here is derived from an EMBL/GenBank/DDBJ whole genome shotgun (WGS) entry which is preliminary data.</text>
</comment>
<dbReference type="Pfam" id="PF04909">
    <property type="entry name" value="Amidohydro_2"/>
    <property type="match status" value="1"/>
</dbReference>
<dbReference type="Proteomes" id="UP000746471">
    <property type="component" value="Unassembled WGS sequence"/>
</dbReference>
<dbReference type="EMBL" id="JAHBCL010000055">
    <property type="protein sequence ID" value="MBS7528713.1"/>
    <property type="molecule type" value="Genomic_DNA"/>
</dbReference>
<dbReference type="SUPFAM" id="SSF51556">
    <property type="entry name" value="Metallo-dependent hydrolases"/>
    <property type="match status" value="2"/>
</dbReference>
<dbReference type="RefSeq" id="WP_213238569.1">
    <property type="nucleotide sequence ID" value="NZ_JAHBCL010000055.1"/>
</dbReference>
<dbReference type="InterPro" id="IPR032465">
    <property type="entry name" value="ACMSD"/>
</dbReference>
<evidence type="ECO:0000313" key="3">
    <source>
        <dbReference type="EMBL" id="MBS7528713.1"/>
    </source>
</evidence>
<dbReference type="PANTHER" id="PTHR21240">
    <property type="entry name" value="2-AMINO-3-CARBOXYLMUCONATE-6-SEMIALDEHYDE DECARBOXYLASE"/>
    <property type="match status" value="1"/>
</dbReference>
<keyword evidence="1" id="KW-0456">Lyase</keyword>
<name>A0ABS5PU69_9FIRM</name>
<dbReference type="Gene3D" id="3.20.20.140">
    <property type="entry name" value="Metal-dependent hydrolases"/>
    <property type="match status" value="2"/>
</dbReference>
<feature type="domain" description="Amidohydrolase-related" evidence="2">
    <location>
        <begin position="11"/>
        <end position="312"/>
    </location>
</feature>
<reference evidence="3 4" key="1">
    <citation type="submission" date="2021-05" db="EMBL/GenBank/DDBJ databases">
        <title>Fusibacter ferrireducens sp. nov., an anaerobic, sulfur- and Fe-reducing bacterium isolated from the mangrove sediment.</title>
        <authorList>
            <person name="Qiu D."/>
        </authorList>
    </citation>
    <scope>NUCLEOTIDE SEQUENCE [LARGE SCALE GENOMIC DNA]</scope>
    <source>
        <strain evidence="3 4">DSM 12116</strain>
    </source>
</reference>